<evidence type="ECO:0000313" key="1">
    <source>
        <dbReference type="EMBL" id="JAE38512.1"/>
    </source>
</evidence>
<proteinExistence type="predicted"/>
<sequence>MSTKASQDHLQKGITSELHKIRYRSTKLTNLSTIMSLDH</sequence>
<accession>A0A0A9HP47</accession>
<reference evidence="1" key="1">
    <citation type="submission" date="2014-09" db="EMBL/GenBank/DDBJ databases">
        <authorList>
            <person name="Magalhaes I.L.F."/>
            <person name="Oliveira U."/>
            <person name="Santos F.R."/>
            <person name="Vidigal T.H.D.A."/>
            <person name="Brescovit A.D."/>
            <person name="Santos A.J."/>
        </authorList>
    </citation>
    <scope>NUCLEOTIDE SEQUENCE</scope>
    <source>
        <tissue evidence="1">Shoot tissue taken approximately 20 cm above the soil surface</tissue>
    </source>
</reference>
<dbReference type="AlphaFoldDB" id="A0A0A9HP47"/>
<organism evidence="1">
    <name type="scientific">Arundo donax</name>
    <name type="common">Giant reed</name>
    <name type="synonym">Donax arundinaceus</name>
    <dbReference type="NCBI Taxonomy" id="35708"/>
    <lineage>
        <taxon>Eukaryota</taxon>
        <taxon>Viridiplantae</taxon>
        <taxon>Streptophyta</taxon>
        <taxon>Embryophyta</taxon>
        <taxon>Tracheophyta</taxon>
        <taxon>Spermatophyta</taxon>
        <taxon>Magnoliopsida</taxon>
        <taxon>Liliopsida</taxon>
        <taxon>Poales</taxon>
        <taxon>Poaceae</taxon>
        <taxon>PACMAD clade</taxon>
        <taxon>Arundinoideae</taxon>
        <taxon>Arundineae</taxon>
        <taxon>Arundo</taxon>
    </lineage>
</organism>
<name>A0A0A9HP47_ARUDO</name>
<protein>
    <submittedName>
        <fullName evidence="1">Uncharacterized protein</fullName>
    </submittedName>
</protein>
<dbReference type="EMBL" id="GBRH01159384">
    <property type="protein sequence ID" value="JAE38512.1"/>
    <property type="molecule type" value="Transcribed_RNA"/>
</dbReference>
<reference evidence="1" key="2">
    <citation type="journal article" date="2015" name="Data Brief">
        <title>Shoot transcriptome of the giant reed, Arundo donax.</title>
        <authorList>
            <person name="Barrero R.A."/>
            <person name="Guerrero F.D."/>
            <person name="Moolhuijzen P."/>
            <person name="Goolsby J.A."/>
            <person name="Tidwell J."/>
            <person name="Bellgard S.E."/>
            <person name="Bellgard M.I."/>
        </authorList>
    </citation>
    <scope>NUCLEOTIDE SEQUENCE</scope>
    <source>
        <tissue evidence="1">Shoot tissue taken approximately 20 cm above the soil surface</tissue>
    </source>
</reference>